<comment type="caution">
    <text evidence="1">The sequence shown here is derived from an EMBL/GenBank/DDBJ whole genome shotgun (WGS) entry which is preliminary data.</text>
</comment>
<gene>
    <name evidence="1" type="ORF">G3M58_27585</name>
</gene>
<feature type="non-terminal residue" evidence="1">
    <location>
        <position position="32"/>
    </location>
</feature>
<dbReference type="GO" id="GO:0051213">
    <property type="term" value="F:dioxygenase activity"/>
    <property type="evidence" value="ECO:0007669"/>
    <property type="project" value="UniProtKB-KW"/>
</dbReference>
<sequence>MAVHLQSSLFDQEAEVATAPLSGLRRTELGHG</sequence>
<proteinExistence type="predicted"/>
<dbReference type="EMBL" id="JAAGMN010002818">
    <property type="protein sequence ID" value="NEE10199.1"/>
    <property type="molecule type" value="Genomic_DNA"/>
</dbReference>
<reference evidence="1" key="1">
    <citation type="submission" date="2020-01" db="EMBL/GenBank/DDBJ databases">
        <title>Insect and environment-associated Actinomycetes.</title>
        <authorList>
            <person name="Currrie C."/>
            <person name="Chevrette M."/>
            <person name="Carlson C."/>
            <person name="Stubbendieck R."/>
            <person name="Wendt-Pienkowski E."/>
        </authorList>
    </citation>
    <scope>NUCLEOTIDE SEQUENCE</scope>
    <source>
        <strain evidence="1">SID7499</strain>
    </source>
</reference>
<name>A0A6G3WXD2_9ACTN</name>
<organism evidence="1">
    <name type="scientific">Streptomyces sp. SID7499</name>
    <dbReference type="NCBI Taxonomy" id="2706086"/>
    <lineage>
        <taxon>Bacteria</taxon>
        <taxon>Bacillati</taxon>
        <taxon>Actinomycetota</taxon>
        <taxon>Actinomycetes</taxon>
        <taxon>Kitasatosporales</taxon>
        <taxon>Streptomycetaceae</taxon>
        <taxon>Streptomyces</taxon>
    </lineage>
</organism>
<keyword evidence="1" id="KW-0223">Dioxygenase</keyword>
<protein>
    <submittedName>
        <fullName evidence="1">Alpha-ketoglutarate-dependent dioxygenase AlkB</fullName>
    </submittedName>
</protein>
<dbReference type="AlphaFoldDB" id="A0A6G3WXD2"/>
<evidence type="ECO:0000313" key="1">
    <source>
        <dbReference type="EMBL" id="NEE10199.1"/>
    </source>
</evidence>
<accession>A0A6G3WXD2</accession>
<keyword evidence="1" id="KW-0560">Oxidoreductase</keyword>